<gene>
    <name evidence="1" type="ORF">RHMOL_Rhmol12G0014700</name>
</gene>
<name>A0ACC0LEI4_RHOML</name>
<evidence type="ECO:0000313" key="2">
    <source>
        <dbReference type="Proteomes" id="UP001062846"/>
    </source>
</evidence>
<comment type="caution">
    <text evidence="1">The sequence shown here is derived from an EMBL/GenBank/DDBJ whole genome shotgun (WGS) entry which is preliminary data.</text>
</comment>
<accession>A0ACC0LEI4</accession>
<keyword evidence="2" id="KW-1185">Reference proteome</keyword>
<dbReference type="EMBL" id="CM046399">
    <property type="protein sequence ID" value="KAI8526686.1"/>
    <property type="molecule type" value="Genomic_DNA"/>
</dbReference>
<evidence type="ECO:0000313" key="1">
    <source>
        <dbReference type="EMBL" id="KAI8526686.1"/>
    </source>
</evidence>
<dbReference type="Proteomes" id="UP001062846">
    <property type="component" value="Chromosome 12"/>
</dbReference>
<sequence>MLKLEQRKLHKMRQQLESIMKFIWPLDQPNLGDPIGDGEWSDIQDFDELYVDKYYVSSTIMLIFIQMMGT</sequence>
<reference evidence="1" key="1">
    <citation type="submission" date="2022-02" db="EMBL/GenBank/DDBJ databases">
        <title>Plant Genome Project.</title>
        <authorList>
            <person name="Zhang R.-G."/>
        </authorList>
    </citation>
    <scope>NUCLEOTIDE SEQUENCE</scope>
    <source>
        <strain evidence="1">AT1</strain>
    </source>
</reference>
<proteinExistence type="predicted"/>
<protein>
    <submittedName>
        <fullName evidence="1">Uncharacterized protein</fullName>
    </submittedName>
</protein>
<organism evidence="1 2">
    <name type="scientific">Rhododendron molle</name>
    <name type="common">Chinese azalea</name>
    <name type="synonym">Azalea mollis</name>
    <dbReference type="NCBI Taxonomy" id="49168"/>
    <lineage>
        <taxon>Eukaryota</taxon>
        <taxon>Viridiplantae</taxon>
        <taxon>Streptophyta</taxon>
        <taxon>Embryophyta</taxon>
        <taxon>Tracheophyta</taxon>
        <taxon>Spermatophyta</taxon>
        <taxon>Magnoliopsida</taxon>
        <taxon>eudicotyledons</taxon>
        <taxon>Gunneridae</taxon>
        <taxon>Pentapetalae</taxon>
        <taxon>asterids</taxon>
        <taxon>Ericales</taxon>
        <taxon>Ericaceae</taxon>
        <taxon>Ericoideae</taxon>
        <taxon>Rhodoreae</taxon>
        <taxon>Rhododendron</taxon>
    </lineage>
</organism>